<keyword evidence="2" id="KW-1185">Reference proteome</keyword>
<dbReference type="EMBL" id="SHOA02000016">
    <property type="protein sequence ID" value="TDH68695.1"/>
    <property type="molecule type" value="Genomic_DNA"/>
</dbReference>
<accession>A0A976FKU0</accession>
<comment type="caution">
    <text evidence="1">The sequence shown here is derived from an EMBL/GenBank/DDBJ whole genome shotgun (WGS) entry which is preliminary data.</text>
</comment>
<sequence length="74" mass="8380">MKENKVYIMKDKVVQVTNHVFNIEALPSNQIDLFDDGMDHQEELSSATQVMIGPNSSGKKRATKGLRCRLSWIS</sequence>
<evidence type="ECO:0000313" key="2">
    <source>
        <dbReference type="Proteomes" id="UP000294530"/>
    </source>
</evidence>
<dbReference type="AlphaFoldDB" id="A0A976FKU0"/>
<dbReference type="KEGG" id="blac:94348924"/>
<evidence type="ECO:0000313" key="1">
    <source>
        <dbReference type="EMBL" id="TDH68695.1"/>
    </source>
</evidence>
<dbReference type="RefSeq" id="XP_067818194.1">
    <property type="nucleotide sequence ID" value="XM_067963253.1"/>
</dbReference>
<protein>
    <submittedName>
        <fullName evidence="1">Uncharacterized protein</fullName>
    </submittedName>
</protein>
<gene>
    <name evidence="1" type="ORF">CCR75_005171</name>
</gene>
<name>A0A976FKU0_BRELC</name>
<dbReference type="Proteomes" id="UP000294530">
    <property type="component" value="Unassembled WGS sequence"/>
</dbReference>
<organism evidence="1 2">
    <name type="scientific">Bremia lactucae</name>
    <name type="common">Lettuce downy mildew</name>
    <dbReference type="NCBI Taxonomy" id="4779"/>
    <lineage>
        <taxon>Eukaryota</taxon>
        <taxon>Sar</taxon>
        <taxon>Stramenopiles</taxon>
        <taxon>Oomycota</taxon>
        <taxon>Peronosporomycetes</taxon>
        <taxon>Peronosporales</taxon>
        <taxon>Peronosporaceae</taxon>
        <taxon>Bremia</taxon>
    </lineage>
</organism>
<reference evidence="1 2" key="1">
    <citation type="journal article" date="2021" name="Genome Biol.">
        <title>AFLAP: assembly-free linkage analysis pipeline using k-mers from genome sequencing data.</title>
        <authorList>
            <person name="Fletcher K."/>
            <person name="Zhang L."/>
            <person name="Gil J."/>
            <person name="Han R."/>
            <person name="Cavanaugh K."/>
            <person name="Michelmore R."/>
        </authorList>
    </citation>
    <scope>NUCLEOTIDE SEQUENCE [LARGE SCALE GENOMIC DNA]</scope>
    <source>
        <strain evidence="1 2">SF5</strain>
    </source>
</reference>
<proteinExistence type="predicted"/>
<dbReference type="GeneID" id="94348924"/>